<dbReference type="Pfam" id="PF02222">
    <property type="entry name" value="ATP-grasp"/>
    <property type="match status" value="1"/>
</dbReference>
<keyword evidence="15" id="KW-1185">Reference proteome</keyword>
<protein>
    <recommendedName>
        <fullName evidence="5 11">Phosphoribosylaminoimidazole carboxylase</fullName>
        <ecNumber evidence="4 11">4.1.1.21</ecNumber>
    </recommendedName>
</protein>
<comment type="catalytic activity">
    <reaction evidence="1 11">
        <text>5-amino-1-(5-phospho-D-ribosyl)imidazole-4-carboxylate + H(+) = 5-amino-1-(5-phospho-beta-D-ribosyl)imidazole + CO2</text>
        <dbReference type="Rhea" id="RHEA:10792"/>
        <dbReference type="ChEBI" id="CHEBI:15378"/>
        <dbReference type="ChEBI" id="CHEBI:16526"/>
        <dbReference type="ChEBI" id="CHEBI:77657"/>
        <dbReference type="ChEBI" id="CHEBI:137981"/>
        <dbReference type="EC" id="4.1.1.21"/>
    </reaction>
</comment>
<dbReference type="NCBIfam" id="TIGR01162">
    <property type="entry name" value="purE"/>
    <property type="match status" value="1"/>
</dbReference>
<dbReference type="SUPFAM" id="SSF51246">
    <property type="entry name" value="Rudiment single hybrid motif"/>
    <property type="match status" value="1"/>
</dbReference>
<accession>A0A8H3IH65</accession>
<comment type="caution">
    <text evidence="14">The sequence shown here is derived from an EMBL/GenBank/DDBJ whole genome shotgun (WGS) entry which is preliminary data.</text>
</comment>
<evidence type="ECO:0000256" key="2">
    <source>
        <dbReference type="ARBA" id="ARBA00004747"/>
    </source>
</evidence>
<keyword evidence="9 11" id="KW-0067">ATP-binding</keyword>
<dbReference type="SUPFAM" id="SSF52440">
    <property type="entry name" value="PreATP-grasp domain"/>
    <property type="match status" value="1"/>
</dbReference>
<dbReference type="PIRSF" id="PIRSF001340">
    <property type="entry name" value="AIR_carboxylase"/>
    <property type="match status" value="1"/>
</dbReference>
<keyword evidence="7 11" id="KW-0658">Purine biosynthesis</keyword>
<dbReference type="EMBL" id="CAJPDT010000048">
    <property type="protein sequence ID" value="CAF9927892.1"/>
    <property type="molecule type" value="Genomic_DNA"/>
</dbReference>
<dbReference type="InterPro" id="IPR000031">
    <property type="entry name" value="PurE_dom"/>
</dbReference>
<dbReference type="NCBIfam" id="TIGR01161">
    <property type="entry name" value="purK"/>
    <property type="match status" value="1"/>
</dbReference>
<dbReference type="Gene3D" id="3.30.1490.20">
    <property type="entry name" value="ATP-grasp fold, A domain"/>
    <property type="match status" value="1"/>
</dbReference>
<feature type="region of interest" description="Disordered" evidence="12">
    <location>
        <begin position="395"/>
        <end position="424"/>
    </location>
</feature>
<evidence type="ECO:0000313" key="14">
    <source>
        <dbReference type="EMBL" id="CAF9927892.1"/>
    </source>
</evidence>
<evidence type="ECO:0000259" key="13">
    <source>
        <dbReference type="PROSITE" id="PS50975"/>
    </source>
</evidence>
<dbReference type="InterPro" id="IPR054350">
    <property type="entry name" value="PurT/PurK_preATP-grasp"/>
</dbReference>
<reference evidence="14" key="1">
    <citation type="submission" date="2021-03" db="EMBL/GenBank/DDBJ databases">
        <authorList>
            <person name="Tagirdzhanova G."/>
        </authorList>
    </citation>
    <scope>NUCLEOTIDE SEQUENCE</scope>
</reference>
<evidence type="ECO:0000256" key="4">
    <source>
        <dbReference type="ARBA" id="ARBA00012329"/>
    </source>
</evidence>
<dbReference type="GO" id="GO:0006189">
    <property type="term" value="P:'de novo' IMP biosynthetic process"/>
    <property type="evidence" value="ECO:0007669"/>
    <property type="project" value="UniProtKB-UniRule"/>
</dbReference>
<dbReference type="EC" id="4.1.1.21" evidence="4 11"/>
<dbReference type="InterPro" id="IPR016185">
    <property type="entry name" value="PreATP-grasp_dom_sf"/>
</dbReference>
<sequence>MDSRVVGVLGGGQLGRMVVEAANNRNISVAILDKKASPAKQISSHHGVDGSFTNAQAIRELASKCDILTVEIEHVDTNVLEELEKESLAQGKQIEVQPSWETIRVIQDKYLQKKRLIDAHVDVAESRLLTTVSREELQKVSNQIGLPFMLKACKGAYDGRGNHPVRTPEDFEPSMEALHGRELYAEKWADFAMELAVMVVKIKNEADPLIWESSTKSFPTVETVHQDSICKLVYAPARELSRELNEQAQKLARRAVASFKGKGVFGVEMFLLKDDSILVNEIAPRPHNSGHYTIEACRLSQYDAHLLAILDRPISAKGLQLLRPAIMLNILGGADPNSYLSLANAADAAGAKVHLYGKGSATKGRKMGHLTLVGDSMPELEEEIHHLIRAADRLHDEQPREHPLLEKAPATTTTTTPQNQPEPVVSITTGSISDQPHLKDCYNILNQLSIPFEKRITSAHRTPSTMATYGSTVPSRSIKVIIAAAGGAAHLPGMVAAFSKTVPVIGLPIKPSIGDGWDSLVSCTSMPRGCPVLTVGVNNATNAALGAARILAGWDDGVKRRLEEYVGRAEAESLENDRRLREECEREA</sequence>
<dbReference type="UniPathway" id="UPA00074">
    <property type="reaction ID" value="UER00130"/>
</dbReference>
<dbReference type="NCBIfam" id="NF004679">
    <property type="entry name" value="PRK06019.1-5"/>
    <property type="match status" value="1"/>
</dbReference>
<dbReference type="GO" id="GO:0005524">
    <property type="term" value="F:ATP binding"/>
    <property type="evidence" value="ECO:0007669"/>
    <property type="project" value="UniProtKB-UniRule"/>
</dbReference>
<dbReference type="SUPFAM" id="SSF52255">
    <property type="entry name" value="N5-CAIR mutase (phosphoribosylaminoimidazole carboxylase, PurE)"/>
    <property type="match status" value="1"/>
</dbReference>
<comment type="pathway">
    <text evidence="2 11">Purine metabolism; IMP biosynthesis via de novo pathway; 5-amino-1-(5-phospho-D-ribosyl)imidazole-4-carboxylate from 5-amino-1-(5-phospho-D-ribosyl)imidazole (carboxylase route): step 1/1.</text>
</comment>
<dbReference type="InterPro" id="IPR016301">
    <property type="entry name" value="Ade2_fungi/plant"/>
</dbReference>
<evidence type="ECO:0000256" key="9">
    <source>
        <dbReference type="ARBA" id="ARBA00022840"/>
    </source>
</evidence>
<dbReference type="InterPro" id="IPR011054">
    <property type="entry name" value="Rudment_hybrid_motif"/>
</dbReference>
<dbReference type="SUPFAM" id="SSF56059">
    <property type="entry name" value="Glutathione synthetase ATP-binding domain-like"/>
    <property type="match status" value="1"/>
</dbReference>
<dbReference type="Proteomes" id="UP000664534">
    <property type="component" value="Unassembled WGS sequence"/>
</dbReference>
<dbReference type="Pfam" id="PF17769">
    <property type="entry name" value="PurK_C"/>
    <property type="match status" value="1"/>
</dbReference>
<dbReference type="InterPro" id="IPR033747">
    <property type="entry name" value="PurE_ClassI"/>
</dbReference>
<dbReference type="SMART" id="SM01001">
    <property type="entry name" value="AIRC"/>
    <property type="match status" value="1"/>
</dbReference>
<dbReference type="Gene3D" id="3.40.50.1970">
    <property type="match status" value="1"/>
</dbReference>
<comment type="similarity">
    <text evidence="3 11">In the C-terminal section; belongs to the AIR carboxylase family. Class I subfamily.</text>
</comment>
<dbReference type="PANTHER" id="PTHR11609">
    <property type="entry name" value="PURINE BIOSYNTHESIS PROTEIN 6/7, PUR6/7"/>
    <property type="match status" value="1"/>
</dbReference>
<dbReference type="HAMAP" id="MF_01929">
    <property type="entry name" value="PurE_classI"/>
    <property type="match status" value="1"/>
</dbReference>
<evidence type="ECO:0000256" key="8">
    <source>
        <dbReference type="ARBA" id="ARBA00022793"/>
    </source>
</evidence>
<dbReference type="InterPro" id="IPR013815">
    <property type="entry name" value="ATP_grasp_subdomain_1"/>
</dbReference>
<dbReference type="Gene3D" id="3.30.470.20">
    <property type="entry name" value="ATP-grasp fold, B domain"/>
    <property type="match status" value="1"/>
</dbReference>
<dbReference type="Pfam" id="PF22660">
    <property type="entry name" value="RS_preATP-grasp-like"/>
    <property type="match status" value="1"/>
</dbReference>
<gene>
    <name evidence="14" type="primary">ADE2</name>
    <name evidence="14" type="ORF">IMSHALPRED_007324</name>
</gene>
<evidence type="ECO:0000256" key="6">
    <source>
        <dbReference type="ARBA" id="ARBA00022741"/>
    </source>
</evidence>
<evidence type="ECO:0000256" key="5">
    <source>
        <dbReference type="ARBA" id="ARBA00021059"/>
    </source>
</evidence>
<dbReference type="InterPro" id="IPR003135">
    <property type="entry name" value="ATP-grasp_carboxylate-amine"/>
</dbReference>
<evidence type="ECO:0000256" key="12">
    <source>
        <dbReference type="SAM" id="MobiDB-lite"/>
    </source>
</evidence>
<dbReference type="PROSITE" id="PS50975">
    <property type="entry name" value="ATP_GRASP"/>
    <property type="match status" value="1"/>
</dbReference>
<evidence type="ECO:0000256" key="1">
    <source>
        <dbReference type="ARBA" id="ARBA00001244"/>
    </source>
</evidence>
<dbReference type="HAMAP" id="MF_01928">
    <property type="entry name" value="PurK"/>
    <property type="match status" value="1"/>
</dbReference>
<organism evidence="14 15">
    <name type="scientific">Imshaugia aleurites</name>
    <dbReference type="NCBI Taxonomy" id="172621"/>
    <lineage>
        <taxon>Eukaryota</taxon>
        <taxon>Fungi</taxon>
        <taxon>Dikarya</taxon>
        <taxon>Ascomycota</taxon>
        <taxon>Pezizomycotina</taxon>
        <taxon>Lecanoromycetes</taxon>
        <taxon>OSLEUM clade</taxon>
        <taxon>Lecanoromycetidae</taxon>
        <taxon>Lecanorales</taxon>
        <taxon>Lecanorineae</taxon>
        <taxon>Parmeliaceae</taxon>
        <taxon>Imshaugia</taxon>
    </lineage>
</organism>
<keyword evidence="10 11" id="KW-0456">Lyase</keyword>
<proteinExistence type="inferred from homology"/>
<dbReference type="GO" id="GO:0004638">
    <property type="term" value="F:phosphoribosylaminoimidazole carboxylase activity"/>
    <property type="evidence" value="ECO:0007669"/>
    <property type="project" value="UniProtKB-UniRule"/>
</dbReference>
<dbReference type="Gene3D" id="3.40.50.20">
    <property type="match status" value="1"/>
</dbReference>
<name>A0A8H3IH65_9LECA</name>
<evidence type="ECO:0000256" key="10">
    <source>
        <dbReference type="ARBA" id="ARBA00023239"/>
    </source>
</evidence>
<evidence type="ECO:0000256" key="3">
    <source>
        <dbReference type="ARBA" id="ARBA00006114"/>
    </source>
</evidence>
<keyword evidence="6 11" id="KW-0547">Nucleotide-binding</keyword>
<dbReference type="Pfam" id="PF00731">
    <property type="entry name" value="AIRC"/>
    <property type="match status" value="1"/>
</dbReference>
<dbReference type="GO" id="GO:0046872">
    <property type="term" value="F:metal ion binding"/>
    <property type="evidence" value="ECO:0007669"/>
    <property type="project" value="InterPro"/>
</dbReference>
<dbReference type="OrthoDB" id="15425at2759"/>
<evidence type="ECO:0000256" key="7">
    <source>
        <dbReference type="ARBA" id="ARBA00022755"/>
    </source>
</evidence>
<dbReference type="PANTHER" id="PTHR11609:SF5">
    <property type="entry name" value="PHOSPHORIBOSYLAMINOIMIDAZOLE CARBOXYLASE"/>
    <property type="match status" value="1"/>
</dbReference>
<keyword evidence="8 11" id="KW-0210">Decarboxylase</keyword>
<feature type="domain" description="ATP-grasp" evidence="13">
    <location>
        <begin position="113"/>
        <end position="310"/>
    </location>
</feature>
<dbReference type="InterPro" id="IPR040686">
    <property type="entry name" value="PurK_C"/>
</dbReference>
<dbReference type="InterPro" id="IPR011761">
    <property type="entry name" value="ATP-grasp"/>
</dbReference>
<evidence type="ECO:0000256" key="11">
    <source>
        <dbReference type="PIRNR" id="PIRNR001340"/>
    </source>
</evidence>
<feature type="compositionally biased region" description="Basic and acidic residues" evidence="12">
    <location>
        <begin position="395"/>
        <end position="405"/>
    </location>
</feature>
<dbReference type="AlphaFoldDB" id="A0A8H3IH65"/>
<dbReference type="InterPro" id="IPR005875">
    <property type="entry name" value="PurK"/>
</dbReference>
<evidence type="ECO:0000313" key="15">
    <source>
        <dbReference type="Proteomes" id="UP000664534"/>
    </source>
</evidence>